<accession>A0ABT7WIA6</accession>
<gene>
    <name evidence="2" type="ORF">QU605_14245</name>
</gene>
<keyword evidence="3" id="KW-1185">Reference proteome</keyword>
<protein>
    <submittedName>
        <fullName evidence="2">DUF4249 family protein</fullName>
    </submittedName>
</protein>
<dbReference type="PROSITE" id="PS51257">
    <property type="entry name" value="PROKAR_LIPOPROTEIN"/>
    <property type="match status" value="1"/>
</dbReference>
<dbReference type="EMBL" id="JAUDUY010000012">
    <property type="protein sequence ID" value="MDM9632635.1"/>
    <property type="molecule type" value="Genomic_DNA"/>
</dbReference>
<evidence type="ECO:0000313" key="2">
    <source>
        <dbReference type="EMBL" id="MDM9632635.1"/>
    </source>
</evidence>
<dbReference type="Proteomes" id="UP001174839">
    <property type="component" value="Unassembled WGS sequence"/>
</dbReference>
<dbReference type="InterPro" id="IPR025345">
    <property type="entry name" value="DUF4249"/>
</dbReference>
<feature type="signal peptide" evidence="1">
    <location>
        <begin position="1"/>
        <end position="20"/>
    </location>
</feature>
<reference evidence="2" key="1">
    <citation type="submission" date="2023-06" db="EMBL/GenBank/DDBJ databases">
        <title>Robiginitalea aurantiacus sp. nov. and Algoriphagus sediminis sp. nov., isolated from coastal sediment.</title>
        <authorList>
            <person name="Zhou Z.Y."/>
            <person name="An J."/>
            <person name="Jia Y.W."/>
            <person name="Du Z.J."/>
        </authorList>
    </citation>
    <scope>NUCLEOTIDE SEQUENCE</scope>
    <source>
        <strain evidence="2">M39</strain>
    </source>
</reference>
<keyword evidence="1" id="KW-0732">Signal</keyword>
<name>A0ABT7WIA6_9FLAO</name>
<dbReference type="Pfam" id="PF14054">
    <property type="entry name" value="DUF4249"/>
    <property type="match status" value="1"/>
</dbReference>
<feature type="chain" id="PRO_5045408593" evidence="1">
    <location>
        <begin position="21"/>
        <end position="299"/>
    </location>
</feature>
<evidence type="ECO:0000313" key="3">
    <source>
        <dbReference type="Proteomes" id="UP001174839"/>
    </source>
</evidence>
<proteinExistence type="predicted"/>
<evidence type="ECO:0000256" key="1">
    <source>
        <dbReference type="SAM" id="SignalP"/>
    </source>
</evidence>
<sequence>MKLRFIASLTCILLLFSACEDVIEVEVPSDTPRLLVEGLIRVDEQEAFVPVRISLKETNGFFEELPVTQAENMIISIERFDPDGNLIEFLTSSLAEEAPGTGIYIPDPDATFDQRIPTVFLDENVRFTLQLRHKGRQYLAQTNYVPVVPIDFLVQGNATLFEGDETEVIVAFTDPPVVRNYYLFDFGASEFLVTEDTFYQGQFFQFSYFYEDPIEAGTELEISILGVDKTFYNYMDLLISQSGNQQGVFQTPVATVRGNVFDVTDIDNTDRVDNADRPEVFPLGYFAIVQENVNTITIQ</sequence>
<organism evidence="2 3">
    <name type="scientific">Robiginitalea aurantiaca</name>
    <dbReference type="NCBI Taxonomy" id="3056915"/>
    <lineage>
        <taxon>Bacteria</taxon>
        <taxon>Pseudomonadati</taxon>
        <taxon>Bacteroidota</taxon>
        <taxon>Flavobacteriia</taxon>
        <taxon>Flavobacteriales</taxon>
        <taxon>Flavobacteriaceae</taxon>
        <taxon>Robiginitalea</taxon>
    </lineage>
</organism>
<comment type="caution">
    <text evidence="2">The sequence shown here is derived from an EMBL/GenBank/DDBJ whole genome shotgun (WGS) entry which is preliminary data.</text>
</comment>
<dbReference type="RefSeq" id="WP_289726000.1">
    <property type="nucleotide sequence ID" value="NZ_JAUDUY010000012.1"/>
</dbReference>